<evidence type="ECO:0000256" key="1">
    <source>
        <dbReference type="ARBA" id="ARBA00023015"/>
    </source>
</evidence>
<dbReference type="RefSeq" id="WP_015796022.1">
    <property type="nucleotide sequence ID" value="NC_013131.1"/>
</dbReference>
<keyword evidence="2 4" id="KW-0238">DNA-binding</keyword>
<accession>C7Q9X8</accession>
<dbReference type="Pfam" id="PF00440">
    <property type="entry name" value="TetR_N"/>
    <property type="match status" value="1"/>
</dbReference>
<organism evidence="7 8">
    <name type="scientific">Catenulispora acidiphila (strain DSM 44928 / JCM 14897 / NBRC 102108 / NRRL B-24433 / ID139908)</name>
    <dbReference type="NCBI Taxonomy" id="479433"/>
    <lineage>
        <taxon>Bacteria</taxon>
        <taxon>Bacillati</taxon>
        <taxon>Actinomycetota</taxon>
        <taxon>Actinomycetes</taxon>
        <taxon>Catenulisporales</taxon>
        <taxon>Catenulisporaceae</taxon>
        <taxon>Catenulispora</taxon>
    </lineage>
</organism>
<reference evidence="7 8" key="1">
    <citation type="journal article" date="2009" name="Stand. Genomic Sci.">
        <title>Complete genome sequence of Catenulispora acidiphila type strain (ID 139908).</title>
        <authorList>
            <person name="Copeland A."/>
            <person name="Lapidus A."/>
            <person name="Glavina Del Rio T."/>
            <person name="Nolan M."/>
            <person name="Lucas S."/>
            <person name="Chen F."/>
            <person name="Tice H."/>
            <person name="Cheng J.F."/>
            <person name="Bruce D."/>
            <person name="Goodwin L."/>
            <person name="Pitluck S."/>
            <person name="Mikhailova N."/>
            <person name="Pati A."/>
            <person name="Ivanova N."/>
            <person name="Mavromatis K."/>
            <person name="Chen A."/>
            <person name="Palaniappan K."/>
            <person name="Chain P."/>
            <person name="Land M."/>
            <person name="Hauser L."/>
            <person name="Chang Y.J."/>
            <person name="Jeffries C.D."/>
            <person name="Chertkov O."/>
            <person name="Brettin T."/>
            <person name="Detter J.C."/>
            <person name="Han C."/>
            <person name="Ali Z."/>
            <person name="Tindall B.J."/>
            <person name="Goker M."/>
            <person name="Bristow J."/>
            <person name="Eisen J.A."/>
            <person name="Markowitz V."/>
            <person name="Hugenholtz P."/>
            <person name="Kyrpides N.C."/>
            <person name="Klenk H.P."/>
        </authorList>
    </citation>
    <scope>NUCLEOTIDE SEQUENCE [LARGE SCALE GENOMIC DNA]</scope>
    <source>
        <strain evidence="8">DSM 44928 / JCM 14897 / NBRC 102108 / NRRL B-24433 / ID139908</strain>
    </source>
</reference>
<evidence type="ECO:0000313" key="7">
    <source>
        <dbReference type="EMBL" id="ACU76297.1"/>
    </source>
</evidence>
<dbReference type="Gene3D" id="1.10.10.60">
    <property type="entry name" value="Homeodomain-like"/>
    <property type="match status" value="1"/>
</dbReference>
<dbReference type="PANTHER" id="PTHR30055:SF148">
    <property type="entry name" value="TETR-FAMILY TRANSCRIPTIONAL REGULATOR"/>
    <property type="match status" value="1"/>
</dbReference>
<dbReference type="AlphaFoldDB" id="C7Q9X8"/>
<dbReference type="Proteomes" id="UP000000851">
    <property type="component" value="Chromosome"/>
</dbReference>
<feature type="domain" description="HTH tetR-type" evidence="6">
    <location>
        <begin position="20"/>
        <end position="80"/>
    </location>
</feature>
<feature type="compositionally biased region" description="Low complexity" evidence="5">
    <location>
        <begin position="200"/>
        <end position="211"/>
    </location>
</feature>
<dbReference type="InterPro" id="IPR011075">
    <property type="entry name" value="TetR_C"/>
</dbReference>
<protein>
    <submittedName>
        <fullName evidence="7">Transcriptional regulator, TetR family</fullName>
    </submittedName>
</protein>
<dbReference type="GO" id="GO:0000976">
    <property type="term" value="F:transcription cis-regulatory region binding"/>
    <property type="evidence" value="ECO:0007669"/>
    <property type="project" value="TreeGrafter"/>
</dbReference>
<dbReference type="InParanoid" id="C7Q9X8"/>
<feature type="region of interest" description="Disordered" evidence="5">
    <location>
        <begin position="200"/>
        <end position="228"/>
    </location>
</feature>
<dbReference type="KEGG" id="cai:Caci_7472"/>
<evidence type="ECO:0000256" key="5">
    <source>
        <dbReference type="SAM" id="MobiDB-lite"/>
    </source>
</evidence>
<dbReference type="Gene3D" id="1.10.357.10">
    <property type="entry name" value="Tetracycline Repressor, domain 2"/>
    <property type="match status" value="1"/>
</dbReference>
<name>C7Q9X8_CATAD</name>
<dbReference type="GO" id="GO:0003700">
    <property type="term" value="F:DNA-binding transcription factor activity"/>
    <property type="evidence" value="ECO:0007669"/>
    <property type="project" value="TreeGrafter"/>
</dbReference>
<keyword evidence="1" id="KW-0805">Transcription regulation</keyword>
<dbReference type="eggNOG" id="COG1309">
    <property type="taxonomic scope" value="Bacteria"/>
</dbReference>
<feature type="DNA-binding region" description="H-T-H motif" evidence="4">
    <location>
        <begin position="43"/>
        <end position="62"/>
    </location>
</feature>
<evidence type="ECO:0000313" key="8">
    <source>
        <dbReference type="Proteomes" id="UP000000851"/>
    </source>
</evidence>
<keyword evidence="3" id="KW-0804">Transcription</keyword>
<dbReference type="InterPro" id="IPR050109">
    <property type="entry name" value="HTH-type_TetR-like_transc_reg"/>
</dbReference>
<dbReference type="STRING" id="479433.Caci_7472"/>
<dbReference type="OrthoDB" id="9796019at2"/>
<feature type="region of interest" description="Disordered" evidence="5">
    <location>
        <begin position="1"/>
        <end position="21"/>
    </location>
</feature>
<gene>
    <name evidence="7" type="ordered locus">Caci_7472</name>
</gene>
<dbReference type="PANTHER" id="PTHR30055">
    <property type="entry name" value="HTH-TYPE TRANSCRIPTIONAL REGULATOR RUTR"/>
    <property type="match status" value="1"/>
</dbReference>
<dbReference type="SUPFAM" id="SSF48498">
    <property type="entry name" value="Tetracyclin repressor-like, C-terminal domain"/>
    <property type="match status" value="1"/>
</dbReference>
<dbReference type="InterPro" id="IPR036271">
    <property type="entry name" value="Tet_transcr_reg_TetR-rel_C_sf"/>
</dbReference>
<feature type="compositionally biased region" description="Low complexity" evidence="5">
    <location>
        <begin position="219"/>
        <end position="228"/>
    </location>
</feature>
<sequence>MTQHSQVTEPGHAPGRKRDASRDDALCQAALEVLADVGYDRLTIDAVAARAGAGKATCYRRWAGKAELVVDAVGRMKAQPELPDTGTLRGDLVELTCHFHEGDDAFRTDVQAGLVSGLVRDAKLREVFAEHFIAPRKEVFRVVFDRAVARGEIAPVADYDLLSDVVPSMVFHQMMLTGRAPGPAFVHKVLDQIILPLTTPNTNTNTNTNPHSHSHSHHSATQTRTASS</sequence>
<evidence type="ECO:0000259" key="6">
    <source>
        <dbReference type="PROSITE" id="PS50977"/>
    </source>
</evidence>
<dbReference type="HOGENOM" id="CLU_069356_25_3_11"/>
<dbReference type="PRINTS" id="PR00455">
    <property type="entry name" value="HTHTETR"/>
</dbReference>
<dbReference type="PROSITE" id="PS50977">
    <property type="entry name" value="HTH_TETR_2"/>
    <property type="match status" value="1"/>
</dbReference>
<dbReference type="InterPro" id="IPR001647">
    <property type="entry name" value="HTH_TetR"/>
</dbReference>
<dbReference type="EMBL" id="CP001700">
    <property type="protein sequence ID" value="ACU76297.1"/>
    <property type="molecule type" value="Genomic_DNA"/>
</dbReference>
<evidence type="ECO:0000256" key="2">
    <source>
        <dbReference type="ARBA" id="ARBA00023125"/>
    </source>
</evidence>
<dbReference type="SUPFAM" id="SSF46689">
    <property type="entry name" value="Homeodomain-like"/>
    <property type="match status" value="1"/>
</dbReference>
<dbReference type="Pfam" id="PF16859">
    <property type="entry name" value="TetR_C_11"/>
    <property type="match status" value="1"/>
</dbReference>
<keyword evidence="8" id="KW-1185">Reference proteome</keyword>
<evidence type="ECO:0000256" key="4">
    <source>
        <dbReference type="PROSITE-ProRule" id="PRU00335"/>
    </source>
</evidence>
<proteinExistence type="predicted"/>
<dbReference type="InterPro" id="IPR009057">
    <property type="entry name" value="Homeodomain-like_sf"/>
</dbReference>
<evidence type="ECO:0000256" key="3">
    <source>
        <dbReference type="ARBA" id="ARBA00023163"/>
    </source>
</evidence>